<dbReference type="EMBL" id="VJMJ01000117">
    <property type="protein sequence ID" value="KAF0734179.1"/>
    <property type="molecule type" value="Genomic_DNA"/>
</dbReference>
<dbReference type="Proteomes" id="UP000481153">
    <property type="component" value="Unassembled WGS sequence"/>
</dbReference>
<keyword evidence="3" id="KW-1185">Reference proteome</keyword>
<organism evidence="2 3">
    <name type="scientific">Aphanomyces euteiches</name>
    <dbReference type="NCBI Taxonomy" id="100861"/>
    <lineage>
        <taxon>Eukaryota</taxon>
        <taxon>Sar</taxon>
        <taxon>Stramenopiles</taxon>
        <taxon>Oomycota</taxon>
        <taxon>Saprolegniomycetes</taxon>
        <taxon>Saprolegniales</taxon>
        <taxon>Verrucalvaceae</taxon>
        <taxon>Aphanomyces</taxon>
    </lineage>
</organism>
<reference evidence="2 3" key="1">
    <citation type="submission" date="2019-07" db="EMBL/GenBank/DDBJ databases">
        <title>Genomics analysis of Aphanomyces spp. identifies a new class of oomycete effector associated with host adaptation.</title>
        <authorList>
            <person name="Gaulin E."/>
        </authorList>
    </citation>
    <scope>NUCLEOTIDE SEQUENCE [LARGE SCALE GENOMIC DNA]</scope>
    <source>
        <strain evidence="2 3">ATCC 201684</strain>
    </source>
</reference>
<dbReference type="InterPro" id="IPR013103">
    <property type="entry name" value="RVT_2"/>
</dbReference>
<dbReference type="CDD" id="cd09272">
    <property type="entry name" value="RNase_HI_RT_Ty1"/>
    <property type="match status" value="1"/>
</dbReference>
<comment type="caution">
    <text evidence="2">The sequence shown here is derived from an EMBL/GenBank/DDBJ whole genome shotgun (WGS) entry which is preliminary data.</text>
</comment>
<evidence type="ECO:0000313" key="3">
    <source>
        <dbReference type="Proteomes" id="UP000481153"/>
    </source>
</evidence>
<sequence>MRGWRFRQYDFVTAFLNADMDDFEVYIEQPKAMEVQDQEDKVCLLKKSLYGLHQAPHEWNSTLHRYLLTLGFKRCEKDYGLYIKWVEEDDGSQVVIFLTIYVDDLILLGPDYLAEPVAQSLKSEFKTTDMGDLRYLSGIEIDYVPGKWIMFSQANFIMDIIKKFGNENMNPVATPQGKEKEPPRRTKEDDLMTKAYPYRSLIGCLQYLITGSRLELVNVVRVLSKYLNDYTVAHWKMALRVLKYLLGTVNHGLVFDLREAMKYDALCIETWVDSDWANDEEDRRSITGYITKLNGCTITSKGEKQEVLGTSTCHAETIAASTAARDIRWMEQLLRECLLPCAPSSLIIDNQGAERLCNHPGKHKRRKHIEVRHLYARECVEKHGLRTFTVASSENLADMNTKALSKDRFLEACLNIGIMDTKTILNEQPMRENRVEQGNVHHVSEKANTRNYSKIEEARMRIAQIYGSTKVR</sequence>
<proteinExistence type="predicted"/>
<evidence type="ECO:0000259" key="1">
    <source>
        <dbReference type="Pfam" id="PF07727"/>
    </source>
</evidence>
<dbReference type="VEuPathDB" id="FungiDB:AeMF1_013309"/>
<evidence type="ECO:0000313" key="2">
    <source>
        <dbReference type="EMBL" id="KAF0734179.1"/>
    </source>
</evidence>
<gene>
    <name evidence="2" type="ORF">Ae201684_009046</name>
</gene>
<accession>A0A6G0X311</accession>
<dbReference type="Pfam" id="PF07727">
    <property type="entry name" value="RVT_2"/>
    <property type="match status" value="1"/>
</dbReference>
<feature type="domain" description="Reverse transcriptase Ty1/copia-type" evidence="1">
    <location>
        <begin position="3"/>
        <end position="176"/>
    </location>
</feature>
<name>A0A6G0X311_9STRA</name>
<protein>
    <recommendedName>
        <fullName evidence="1">Reverse transcriptase Ty1/copia-type domain-containing protein</fullName>
    </recommendedName>
</protein>
<dbReference type="PANTHER" id="PTHR11439">
    <property type="entry name" value="GAG-POL-RELATED RETROTRANSPOSON"/>
    <property type="match status" value="1"/>
</dbReference>
<dbReference type="PANTHER" id="PTHR11439:SF483">
    <property type="entry name" value="PEPTIDE SYNTHASE GLIP-LIKE, PUTATIVE (AFU_ORTHOLOGUE AFUA_3G12920)-RELATED"/>
    <property type="match status" value="1"/>
</dbReference>
<dbReference type="AlphaFoldDB" id="A0A6G0X311"/>